<dbReference type="GO" id="GO:0005829">
    <property type="term" value="C:cytosol"/>
    <property type="evidence" value="ECO:0007669"/>
    <property type="project" value="TreeGrafter"/>
</dbReference>
<evidence type="ECO:0000256" key="1">
    <source>
        <dbReference type="ARBA" id="ARBA00023125"/>
    </source>
</evidence>
<dbReference type="PANTHER" id="PTHR33221">
    <property type="entry name" value="WINGED HELIX-TURN-HELIX TRANSCRIPTIONAL REGULATOR, RRF2 FAMILY"/>
    <property type="match status" value="1"/>
</dbReference>
<name>A0A0S4TRX0_RALSL</name>
<dbReference type="NCBIfam" id="TIGR00738">
    <property type="entry name" value="rrf2_super"/>
    <property type="match status" value="1"/>
</dbReference>
<dbReference type="GO" id="GO:0003677">
    <property type="term" value="F:DNA binding"/>
    <property type="evidence" value="ECO:0007669"/>
    <property type="project" value="UniProtKB-KW"/>
</dbReference>
<protein>
    <submittedName>
        <fullName evidence="3">HTH-type transcriptional regulator NsrR</fullName>
    </submittedName>
</protein>
<dbReference type="Pfam" id="PF02082">
    <property type="entry name" value="Rrf2"/>
    <property type="match status" value="1"/>
</dbReference>
<evidence type="ECO:0000313" key="3">
    <source>
        <dbReference type="EMBL" id="CUV12804.1"/>
    </source>
</evidence>
<gene>
    <name evidence="3" type="primary">nsrR</name>
    <name evidence="3" type="ORF">RUN39_v1_430024</name>
</gene>
<dbReference type="AlphaFoldDB" id="A0A0S4TRX0"/>
<sequence>MRLTDYTDYSLRTLIYVAVHPDVLVTIQQIADAFGIPKNHLIKIVQGLGQDGFLHTVRGRAGGITLGRPAAEINIGDVVRATEPDFSLVECFHVNDNHCIITRVCGLRGVLAAALQAYFEVLDTYTLQDLIERPAALNRVLAEGVAVPMPQSGKGRTPKAAPAAGARTRKSG</sequence>
<dbReference type="InterPro" id="IPR036388">
    <property type="entry name" value="WH-like_DNA-bd_sf"/>
</dbReference>
<proteinExistence type="predicted"/>
<dbReference type="SUPFAM" id="SSF46785">
    <property type="entry name" value="Winged helix' DNA-binding domain"/>
    <property type="match status" value="1"/>
</dbReference>
<dbReference type="GO" id="GO:0003700">
    <property type="term" value="F:DNA-binding transcription factor activity"/>
    <property type="evidence" value="ECO:0007669"/>
    <property type="project" value="TreeGrafter"/>
</dbReference>
<feature type="region of interest" description="Disordered" evidence="2">
    <location>
        <begin position="148"/>
        <end position="172"/>
    </location>
</feature>
<dbReference type="PATRIC" id="fig|305.106.peg.3126"/>
<evidence type="ECO:0000256" key="2">
    <source>
        <dbReference type="SAM" id="MobiDB-lite"/>
    </source>
</evidence>
<keyword evidence="1" id="KW-0238">DNA-binding</keyword>
<accession>A0A0S4TRX0</accession>
<dbReference type="EMBL" id="LN899819">
    <property type="protein sequence ID" value="CUV12804.1"/>
    <property type="molecule type" value="Genomic_DNA"/>
</dbReference>
<dbReference type="InterPro" id="IPR000944">
    <property type="entry name" value="Tscrpt_reg_Rrf2"/>
</dbReference>
<dbReference type="PANTHER" id="PTHR33221:SF4">
    <property type="entry name" value="HTH-TYPE TRANSCRIPTIONAL REPRESSOR NSRR"/>
    <property type="match status" value="1"/>
</dbReference>
<reference evidence="3" key="1">
    <citation type="submission" date="2015-10" db="EMBL/GenBank/DDBJ databases">
        <authorList>
            <person name="Gilbert D.G."/>
        </authorList>
    </citation>
    <scope>NUCLEOTIDE SEQUENCE</scope>
    <source>
        <strain evidence="3">Phyl III-seqv23</strain>
    </source>
</reference>
<dbReference type="PROSITE" id="PS51197">
    <property type="entry name" value="HTH_RRF2_2"/>
    <property type="match status" value="1"/>
</dbReference>
<dbReference type="InterPro" id="IPR036390">
    <property type="entry name" value="WH_DNA-bd_sf"/>
</dbReference>
<dbReference type="Gene3D" id="1.10.10.10">
    <property type="entry name" value="Winged helix-like DNA-binding domain superfamily/Winged helix DNA-binding domain"/>
    <property type="match status" value="1"/>
</dbReference>
<organism evidence="3">
    <name type="scientific">Ralstonia solanacearum</name>
    <name type="common">Pseudomonas solanacearum</name>
    <dbReference type="NCBI Taxonomy" id="305"/>
    <lineage>
        <taxon>Bacteria</taxon>
        <taxon>Pseudomonadati</taxon>
        <taxon>Pseudomonadota</taxon>
        <taxon>Betaproteobacteria</taxon>
        <taxon>Burkholderiales</taxon>
        <taxon>Burkholderiaceae</taxon>
        <taxon>Ralstonia</taxon>
        <taxon>Ralstonia solanacearum species complex</taxon>
    </lineage>
</organism>